<gene>
    <name evidence="1" type="ORF">F1B92_04325</name>
</gene>
<sequence>MRTIGTITVGAVSGKKFAKDLWYFGKGQKPYGKLDHDRWFMNTESRMERSIAKNKERAEKRLAKGKSNISGPTKENPYIHITDTSVYYQDFRYGIYVKPYALITNQPKCDIKNKMFYGNLFYKP</sequence>
<reference evidence="1 2" key="1">
    <citation type="submission" date="2019-09" db="EMBL/GenBank/DDBJ databases">
        <authorList>
            <person name="Silva M."/>
            <person name="Pereira G."/>
            <person name="Lopes-Da-Costa L."/>
            <person name="Silva E."/>
        </authorList>
    </citation>
    <scope>NUCLEOTIDE SEQUENCE [LARGE SCALE GENOMIC DNA]</scope>
    <source>
        <strain evidence="1 2">FMV-PI01</strain>
    </source>
</reference>
<organism evidence="1 2">
    <name type="scientific">Campylobacter portucalensis</name>
    <dbReference type="NCBI Taxonomy" id="2608384"/>
    <lineage>
        <taxon>Bacteria</taxon>
        <taxon>Pseudomonadati</taxon>
        <taxon>Campylobacterota</taxon>
        <taxon>Epsilonproteobacteria</taxon>
        <taxon>Campylobacterales</taxon>
        <taxon>Campylobacteraceae</taxon>
        <taxon>Campylobacter</taxon>
    </lineage>
</organism>
<accession>A0A6L5WIW7</accession>
<proteinExistence type="predicted"/>
<protein>
    <submittedName>
        <fullName evidence="1">Uncharacterized protein</fullName>
    </submittedName>
</protein>
<dbReference type="Proteomes" id="UP000476338">
    <property type="component" value="Unassembled WGS sequence"/>
</dbReference>
<keyword evidence="2" id="KW-1185">Reference proteome</keyword>
<evidence type="ECO:0000313" key="1">
    <source>
        <dbReference type="EMBL" id="MSN96412.1"/>
    </source>
</evidence>
<dbReference type="AlphaFoldDB" id="A0A6L5WIW7"/>
<evidence type="ECO:0000313" key="2">
    <source>
        <dbReference type="Proteomes" id="UP000476338"/>
    </source>
</evidence>
<name>A0A6L5WIW7_9BACT</name>
<comment type="caution">
    <text evidence="1">The sequence shown here is derived from an EMBL/GenBank/DDBJ whole genome shotgun (WGS) entry which is preliminary data.</text>
</comment>
<reference evidence="1 2" key="2">
    <citation type="submission" date="2020-03" db="EMBL/GenBank/DDBJ databases">
        <title>Campylobacter portucalensis sp. nov., a new species of Campylobacter isolated from the reproductive tract of bulls.</title>
        <authorList>
            <person name="Silva M.F."/>
            <person name="Pereira G."/>
            <person name="Carneiro C."/>
            <person name="Hemphill A."/>
            <person name="Mateus L."/>
            <person name="Lopes-Da-Costa L."/>
            <person name="Silva E."/>
        </authorList>
    </citation>
    <scope>NUCLEOTIDE SEQUENCE [LARGE SCALE GENOMIC DNA]</scope>
    <source>
        <strain evidence="1 2">FMV-PI01</strain>
    </source>
</reference>
<dbReference type="RefSeq" id="WP_154570679.1">
    <property type="nucleotide sequence ID" value="NZ_VWSJ01000012.1"/>
</dbReference>
<dbReference type="EMBL" id="VWSJ01000012">
    <property type="protein sequence ID" value="MSN96412.1"/>
    <property type="molecule type" value="Genomic_DNA"/>
</dbReference>